<organism evidence="1 2">
    <name type="scientific">Desulfosarcina ovata subsp. sediminis</name>
    <dbReference type="NCBI Taxonomy" id="885957"/>
    <lineage>
        <taxon>Bacteria</taxon>
        <taxon>Pseudomonadati</taxon>
        <taxon>Thermodesulfobacteriota</taxon>
        <taxon>Desulfobacteria</taxon>
        <taxon>Desulfobacterales</taxon>
        <taxon>Desulfosarcinaceae</taxon>
        <taxon>Desulfosarcina</taxon>
    </lineage>
</organism>
<protein>
    <submittedName>
        <fullName evidence="1">Uncharacterized protein</fullName>
    </submittedName>
</protein>
<reference evidence="1 2" key="1">
    <citation type="submission" date="2019-11" db="EMBL/GenBank/DDBJ databases">
        <title>Comparative genomics of hydrocarbon-degrading Desulfosarcina strains.</title>
        <authorList>
            <person name="Watanabe M."/>
            <person name="Kojima H."/>
            <person name="Fukui M."/>
        </authorList>
    </citation>
    <scope>NUCLEOTIDE SEQUENCE [LARGE SCALE GENOMIC DNA]</scope>
    <source>
        <strain evidence="1 2">28bB2T</strain>
    </source>
</reference>
<evidence type="ECO:0000313" key="2">
    <source>
        <dbReference type="Proteomes" id="UP000425960"/>
    </source>
</evidence>
<dbReference type="Proteomes" id="UP000425960">
    <property type="component" value="Chromosome"/>
</dbReference>
<name>A0A5K7ZJY3_9BACT</name>
<accession>A0A5K7ZJY3</accession>
<dbReference type="KEGG" id="dov:DSCO28_30380"/>
<dbReference type="EMBL" id="AP021876">
    <property type="protein sequence ID" value="BBO82472.1"/>
    <property type="molecule type" value="Genomic_DNA"/>
</dbReference>
<gene>
    <name evidence="1" type="ORF">DSCO28_30380</name>
</gene>
<dbReference type="AlphaFoldDB" id="A0A5K7ZJY3"/>
<sequence length="104" mass="11758">MSKTWKTRETAVARFFGAKGRTPLSGGNSGHTRSDTLHDELFIEHKHRVKHAVINLWDRIKPLARKEGKLPVVTLSVKGRPGFWLLCHSSDLTAIADQCEQARR</sequence>
<proteinExistence type="predicted"/>
<evidence type="ECO:0000313" key="1">
    <source>
        <dbReference type="EMBL" id="BBO82472.1"/>
    </source>
</evidence>